<keyword evidence="2" id="KW-1185">Reference proteome</keyword>
<accession>A0A069PVQ8</accession>
<sequence length="79" mass="8362">MWCECITEGGGRASARGADSFVVCGVSGQAGVETLALCSFPVWRDSGFDWAWFGPRARSHDARVTGDARPLSAAEMPLA</sequence>
<evidence type="ECO:0000313" key="2">
    <source>
        <dbReference type="Proteomes" id="UP000027466"/>
    </source>
</evidence>
<proteinExistence type="predicted"/>
<evidence type="ECO:0000313" key="1">
    <source>
        <dbReference type="EMBL" id="KDR43904.1"/>
    </source>
</evidence>
<dbReference type="EMBL" id="JFHC01000005">
    <property type="protein sequence ID" value="KDR43904.1"/>
    <property type="molecule type" value="Genomic_DNA"/>
</dbReference>
<dbReference type="Proteomes" id="UP000027466">
    <property type="component" value="Unassembled WGS sequence"/>
</dbReference>
<reference evidence="1 2" key="1">
    <citation type="submission" date="2014-03" db="EMBL/GenBank/DDBJ databases">
        <title>Draft Genome Sequences of Four Burkholderia Strains.</title>
        <authorList>
            <person name="Liu X.Y."/>
            <person name="Li C.X."/>
            <person name="Xu J.H."/>
        </authorList>
    </citation>
    <scope>NUCLEOTIDE SEQUENCE [LARGE SCALE GENOMIC DNA]</scope>
    <source>
        <strain evidence="1 2">DSM 50014</strain>
    </source>
</reference>
<gene>
    <name evidence="1" type="ORF">BG61_28985</name>
</gene>
<organism evidence="1 2">
    <name type="scientific">Caballeronia glathei</name>
    <dbReference type="NCBI Taxonomy" id="60547"/>
    <lineage>
        <taxon>Bacteria</taxon>
        <taxon>Pseudomonadati</taxon>
        <taxon>Pseudomonadota</taxon>
        <taxon>Betaproteobacteria</taxon>
        <taxon>Burkholderiales</taxon>
        <taxon>Burkholderiaceae</taxon>
        <taxon>Caballeronia</taxon>
    </lineage>
</organism>
<dbReference type="AlphaFoldDB" id="A0A069PVQ8"/>
<name>A0A069PVQ8_9BURK</name>
<protein>
    <submittedName>
        <fullName evidence="1">Uncharacterized protein</fullName>
    </submittedName>
</protein>
<comment type="caution">
    <text evidence="1">The sequence shown here is derived from an EMBL/GenBank/DDBJ whole genome shotgun (WGS) entry which is preliminary data.</text>
</comment>